<dbReference type="AlphaFoldDB" id="A0A1Q4UZR7"/>
<evidence type="ECO:0000313" key="2">
    <source>
        <dbReference type="EMBL" id="OKH90986.1"/>
    </source>
</evidence>
<name>A0A1Q4UZR7_9ACTN</name>
<dbReference type="EMBL" id="LFBV01000010">
    <property type="protein sequence ID" value="OKH90986.1"/>
    <property type="molecule type" value="Genomic_DNA"/>
</dbReference>
<dbReference type="STRING" id="1048205.AB852_31275"/>
<gene>
    <name evidence="2" type="ORF">AB852_31275</name>
</gene>
<sequence>MAKTNAPQFRWVKSSYSTDNGGTCVEWAPSSVTATGIVPVRDSKRTDGPVLMVSADAFAGLVSLARSAAL</sequence>
<feature type="domain" description="DUF397" evidence="1">
    <location>
        <begin position="10"/>
        <end position="65"/>
    </location>
</feature>
<dbReference type="Pfam" id="PF04149">
    <property type="entry name" value="DUF397"/>
    <property type="match status" value="1"/>
</dbReference>
<reference evidence="2 3" key="1">
    <citation type="submission" date="2015-06" db="EMBL/GenBank/DDBJ databases">
        <title>Cloning and characterization of the uncialamcin biosynthetic gene cluster.</title>
        <authorList>
            <person name="Yan X."/>
            <person name="Huang T."/>
            <person name="Ge H."/>
            <person name="Shen B."/>
        </authorList>
    </citation>
    <scope>NUCLEOTIDE SEQUENCE [LARGE SCALE GENOMIC DNA]</scope>
    <source>
        <strain evidence="2 3">DCA2648</strain>
    </source>
</reference>
<organism evidence="2 3">
    <name type="scientific">Streptomyces uncialis</name>
    <dbReference type="NCBI Taxonomy" id="1048205"/>
    <lineage>
        <taxon>Bacteria</taxon>
        <taxon>Bacillati</taxon>
        <taxon>Actinomycetota</taxon>
        <taxon>Actinomycetes</taxon>
        <taxon>Kitasatosporales</taxon>
        <taxon>Streptomycetaceae</taxon>
        <taxon>Streptomyces</taxon>
    </lineage>
</organism>
<dbReference type="InterPro" id="IPR007278">
    <property type="entry name" value="DUF397"/>
</dbReference>
<comment type="caution">
    <text evidence="2">The sequence shown here is derived from an EMBL/GenBank/DDBJ whole genome shotgun (WGS) entry which is preliminary data.</text>
</comment>
<dbReference type="RefSeq" id="WP_073793660.1">
    <property type="nucleotide sequence ID" value="NZ_LFBV01000010.1"/>
</dbReference>
<evidence type="ECO:0000313" key="3">
    <source>
        <dbReference type="Proteomes" id="UP000186455"/>
    </source>
</evidence>
<dbReference type="Proteomes" id="UP000186455">
    <property type="component" value="Unassembled WGS sequence"/>
</dbReference>
<keyword evidence="3" id="KW-1185">Reference proteome</keyword>
<protein>
    <recommendedName>
        <fullName evidence="1">DUF397 domain-containing protein</fullName>
    </recommendedName>
</protein>
<accession>A0A1Q4UZR7</accession>
<evidence type="ECO:0000259" key="1">
    <source>
        <dbReference type="Pfam" id="PF04149"/>
    </source>
</evidence>
<proteinExistence type="predicted"/>